<sequence length="104" mass="11775">MKLFLMTLQSLLSFQINPLNVHGLRKLDHCPPHFFAVDFDLTGPASQIVNWIFENLEGRFYFGDVVSIAEGSSGFSMRKRAGFEIHSEASYFALVLSDINSFKL</sequence>
<accession>A0A6J5T0E7</accession>
<organism evidence="1">
    <name type="scientific">uncultured Caudovirales phage</name>
    <dbReference type="NCBI Taxonomy" id="2100421"/>
    <lineage>
        <taxon>Viruses</taxon>
        <taxon>Duplodnaviria</taxon>
        <taxon>Heunggongvirae</taxon>
        <taxon>Uroviricota</taxon>
        <taxon>Caudoviricetes</taxon>
        <taxon>Peduoviridae</taxon>
        <taxon>Maltschvirus</taxon>
        <taxon>Maltschvirus maltsch</taxon>
    </lineage>
</organism>
<protein>
    <submittedName>
        <fullName evidence="1">Uncharacterized protein</fullName>
    </submittedName>
</protein>
<reference evidence="1" key="1">
    <citation type="submission" date="2020-05" db="EMBL/GenBank/DDBJ databases">
        <authorList>
            <person name="Chiriac C."/>
            <person name="Salcher M."/>
            <person name="Ghai R."/>
            <person name="Kavagutti S V."/>
        </authorList>
    </citation>
    <scope>NUCLEOTIDE SEQUENCE</scope>
</reference>
<proteinExistence type="predicted"/>
<dbReference type="EMBL" id="LR797503">
    <property type="protein sequence ID" value="CAB4221155.1"/>
    <property type="molecule type" value="Genomic_DNA"/>
</dbReference>
<name>A0A6J5T0E7_9CAUD</name>
<gene>
    <name evidence="1" type="ORF">UFOVP1636_163</name>
</gene>
<evidence type="ECO:0000313" key="1">
    <source>
        <dbReference type="EMBL" id="CAB4221155.1"/>
    </source>
</evidence>